<organism evidence="2 3">
    <name type="scientific">Treponema bryantii</name>
    <dbReference type="NCBI Taxonomy" id="163"/>
    <lineage>
        <taxon>Bacteria</taxon>
        <taxon>Pseudomonadati</taxon>
        <taxon>Spirochaetota</taxon>
        <taxon>Spirochaetia</taxon>
        <taxon>Spirochaetales</taxon>
        <taxon>Treponemataceae</taxon>
        <taxon>Treponema</taxon>
    </lineage>
</organism>
<evidence type="ECO:0000313" key="3">
    <source>
        <dbReference type="Proteomes" id="UP000182360"/>
    </source>
</evidence>
<gene>
    <name evidence="2" type="ORF">SAMN04487977_101537</name>
</gene>
<name>A0A1H9B0N0_9SPIR</name>
<dbReference type="Proteomes" id="UP000182360">
    <property type="component" value="Unassembled WGS sequence"/>
</dbReference>
<keyword evidence="3" id="KW-1185">Reference proteome</keyword>
<dbReference type="EMBL" id="FOFU01000001">
    <property type="protein sequence ID" value="SEP82534.1"/>
    <property type="molecule type" value="Genomic_DNA"/>
</dbReference>
<dbReference type="RefSeq" id="WP_074640637.1">
    <property type="nucleotide sequence ID" value="NZ_FOFU01000001.1"/>
</dbReference>
<proteinExistence type="predicted"/>
<feature type="compositionally biased region" description="Acidic residues" evidence="1">
    <location>
        <begin position="63"/>
        <end position="93"/>
    </location>
</feature>
<accession>A0A1H9B0N0</accession>
<sequence>MSYCLVGIDGNAYSVMGYTQRAMKECNFTKEEIDAYLKDAMSSDYNHLLCVSADMIDKCNERCDDDDDDDDYEIEMDDDTIEDEYELEDEEDF</sequence>
<protein>
    <submittedName>
        <fullName evidence="2">Uncharacterized protein</fullName>
    </submittedName>
</protein>
<dbReference type="AlphaFoldDB" id="A0A1H9B0N0"/>
<evidence type="ECO:0000256" key="1">
    <source>
        <dbReference type="SAM" id="MobiDB-lite"/>
    </source>
</evidence>
<dbReference type="OrthoDB" id="1202793at2"/>
<evidence type="ECO:0000313" key="2">
    <source>
        <dbReference type="EMBL" id="SEP82534.1"/>
    </source>
</evidence>
<feature type="region of interest" description="Disordered" evidence="1">
    <location>
        <begin position="62"/>
        <end position="93"/>
    </location>
</feature>
<reference evidence="2 3" key="1">
    <citation type="submission" date="2016-10" db="EMBL/GenBank/DDBJ databases">
        <authorList>
            <person name="de Groot N.N."/>
        </authorList>
    </citation>
    <scope>NUCLEOTIDE SEQUENCE [LARGE SCALE GENOMIC DNA]</scope>
    <source>
        <strain evidence="2 3">B25</strain>
    </source>
</reference>